<feature type="compositionally biased region" description="Low complexity" evidence="1">
    <location>
        <begin position="175"/>
        <end position="197"/>
    </location>
</feature>
<gene>
    <name evidence="2" type="ORF">JZO71_07735</name>
</gene>
<accession>A0ABS3I0F9</accession>
<reference evidence="2 3" key="1">
    <citation type="submission" date="2021-03" db="EMBL/GenBank/DDBJ databases">
        <title>Enterococcal diversity collection.</title>
        <authorList>
            <person name="Gilmore M.S."/>
            <person name="Schwartzman J."/>
            <person name="Van Tyne D."/>
            <person name="Martin M."/>
            <person name="Earl A.M."/>
            <person name="Manson A.L."/>
            <person name="Straub T."/>
            <person name="Salamzade R."/>
            <person name="Saavedra J."/>
            <person name="Lebreton F."/>
            <person name="Prichula J."/>
            <person name="Schaufler K."/>
            <person name="Gaca A."/>
            <person name="Sgardioli B."/>
            <person name="Wagenaar J."/>
            <person name="Strong T."/>
        </authorList>
    </citation>
    <scope>NUCLEOTIDE SEQUENCE [LARGE SCALE GENOMIC DNA]</scope>
    <source>
        <strain evidence="2 3">MSG2901</strain>
    </source>
</reference>
<protein>
    <recommendedName>
        <fullName evidence="4">Lipoprotein</fullName>
    </recommendedName>
</protein>
<keyword evidence="3" id="KW-1185">Reference proteome</keyword>
<dbReference type="Proteomes" id="UP000664832">
    <property type="component" value="Unassembled WGS sequence"/>
</dbReference>
<evidence type="ECO:0008006" key="4">
    <source>
        <dbReference type="Google" id="ProtNLM"/>
    </source>
</evidence>
<sequence>MKRILLTLGTLLMGLVLLGGCKQQEEKKVEKQENLSGTYFYVQTYGVDVSHNDNVIHSLVLSRTDKSNKNYSAVENGRHGLGVNQGTVSVDGDIINIKMDRNSSDLNLEEETGMGYNIQDVKGGTFTFKKGVMTISDDLKLYKDSTEKGEKYQTIFGGGKNWQQVFHTPDDEQSTTESSDTSMTTESSTISEENSIVTSQMKDGDFSAYEGTWTAEGEQNSFAMTISAGKITFTRFGDAVWTTDGLNYTSTRNGNGTISVVAGTGGTIAELNSGETIKDGDFTIEFNDSNDDFSTTDQSIRLLFYKAGTELLDSDSTKDRFVFQGSKDGSSLFRDNEDIMYKN</sequence>
<evidence type="ECO:0000256" key="1">
    <source>
        <dbReference type="SAM" id="MobiDB-lite"/>
    </source>
</evidence>
<evidence type="ECO:0000313" key="3">
    <source>
        <dbReference type="Proteomes" id="UP000664832"/>
    </source>
</evidence>
<dbReference type="PROSITE" id="PS51257">
    <property type="entry name" value="PROKAR_LIPOPROTEIN"/>
    <property type="match status" value="1"/>
</dbReference>
<feature type="region of interest" description="Disordered" evidence="1">
    <location>
        <begin position="165"/>
        <end position="197"/>
    </location>
</feature>
<proteinExistence type="predicted"/>
<comment type="caution">
    <text evidence="2">The sequence shown here is derived from an EMBL/GenBank/DDBJ whole genome shotgun (WGS) entry which is preliminary data.</text>
</comment>
<organism evidence="2 3">
    <name type="scientific">Candidatus Enterococcus courvalinii</name>
    <dbReference type="NCBI Taxonomy" id="2815329"/>
    <lineage>
        <taxon>Bacteria</taxon>
        <taxon>Bacillati</taxon>
        <taxon>Bacillota</taxon>
        <taxon>Bacilli</taxon>
        <taxon>Lactobacillales</taxon>
        <taxon>Enterococcaceae</taxon>
        <taxon>Enterococcus</taxon>
    </lineage>
</organism>
<evidence type="ECO:0000313" key="2">
    <source>
        <dbReference type="EMBL" id="MBO0482207.1"/>
    </source>
</evidence>
<dbReference type="RefSeq" id="WP_206898928.1">
    <property type="nucleotide sequence ID" value="NZ_JAFLWI010000009.1"/>
</dbReference>
<name>A0ABS3I0F9_9ENTE</name>
<dbReference type="EMBL" id="JAFLWI010000009">
    <property type="protein sequence ID" value="MBO0482207.1"/>
    <property type="molecule type" value="Genomic_DNA"/>
</dbReference>